<proteinExistence type="predicted"/>
<evidence type="ECO:0000313" key="2">
    <source>
        <dbReference type="Proteomes" id="UP000232323"/>
    </source>
</evidence>
<dbReference type="EMBL" id="BEGY01000224">
    <property type="protein sequence ID" value="GAX86078.1"/>
    <property type="molecule type" value="Genomic_DNA"/>
</dbReference>
<dbReference type="AlphaFoldDB" id="A0A250XSN9"/>
<sequence>MLIIPYLRANSNDLHTAKEDLDKALMSIFNKEELMEAAFHGIGSFPGQVLVDLRQKVMTGSAYASFKAQHENDRGMRFEVAPRCISVLSPPVAKKSFVSGLLSRISHCGDEEHSLYTAAVDDSLQPAPMMHRVSLSESAAVKEFVPTDAEKHGLHMAMHVRFSSGVLSHGASKKVESADLGEQTEKEAEELMMAIQASVTIE</sequence>
<keyword evidence="2" id="KW-1185">Reference proteome</keyword>
<dbReference type="Proteomes" id="UP000232323">
    <property type="component" value="Unassembled WGS sequence"/>
</dbReference>
<organism evidence="1 2">
    <name type="scientific">Chlamydomonas eustigma</name>
    <dbReference type="NCBI Taxonomy" id="1157962"/>
    <lineage>
        <taxon>Eukaryota</taxon>
        <taxon>Viridiplantae</taxon>
        <taxon>Chlorophyta</taxon>
        <taxon>core chlorophytes</taxon>
        <taxon>Chlorophyceae</taxon>
        <taxon>CS clade</taxon>
        <taxon>Chlamydomonadales</taxon>
        <taxon>Chlamydomonadaceae</taxon>
        <taxon>Chlamydomonas</taxon>
    </lineage>
</organism>
<name>A0A250XSN9_9CHLO</name>
<gene>
    <name evidence="1" type="ORF">CEUSTIGMA_g13491.t1</name>
</gene>
<comment type="caution">
    <text evidence="1">The sequence shown here is derived from an EMBL/GenBank/DDBJ whole genome shotgun (WGS) entry which is preliminary data.</text>
</comment>
<evidence type="ECO:0000313" key="1">
    <source>
        <dbReference type="EMBL" id="GAX86078.1"/>
    </source>
</evidence>
<accession>A0A250XSN9</accession>
<protein>
    <submittedName>
        <fullName evidence="1">Uncharacterized protein</fullName>
    </submittedName>
</protein>
<reference evidence="1 2" key="1">
    <citation type="submission" date="2017-08" db="EMBL/GenBank/DDBJ databases">
        <title>Acidophilic green algal genome provides insights into adaptation to an acidic environment.</title>
        <authorList>
            <person name="Hirooka S."/>
            <person name="Hirose Y."/>
            <person name="Kanesaki Y."/>
            <person name="Higuchi S."/>
            <person name="Fujiwara T."/>
            <person name="Onuma R."/>
            <person name="Era A."/>
            <person name="Ohbayashi R."/>
            <person name="Uzuka A."/>
            <person name="Nozaki H."/>
            <person name="Yoshikawa H."/>
            <person name="Miyagishima S.Y."/>
        </authorList>
    </citation>
    <scope>NUCLEOTIDE SEQUENCE [LARGE SCALE GENOMIC DNA]</scope>
    <source>
        <strain evidence="1 2">NIES-2499</strain>
    </source>
</reference>